<gene>
    <name evidence="2" type="ORF">DAT561_0488</name>
</gene>
<keyword evidence="1" id="KW-0812">Transmembrane</keyword>
<organism evidence="2 3">
    <name type="scientific">Melissococcus plutonius</name>
    <dbReference type="NCBI Taxonomy" id="33970"/>
    <lineage>
        <taxon>Bacteria</taxon>
        <taxon>Bacillati</taxon>
        <taxon>Bacillota</taxon>
        <taxon>Bacilli</taxon>
        <taxon>Lactobacillales</taxon>
        <taxon>Enterococcaceae</taxon>
        <taxon>Melissococcus</taxon>
    </lineage>
</organism>
<accession>A0A2Z5Y167</accession>
<dbReference type="OMA" id="LWIHIRD"/>
<evidence type="ECO:0000313" key="3">
    <source>
        <dbReference type="Proteomes" id="UP000269226"/>
    </source>
</evidence>
<keyword evidence="1" id="KW-1133">Transmembrane helix</keyword>
<feature type="transmembrane region" description="Helical" evidence="1">
    <location>
        <begin position="6"/>
        <end position="27"/>
    </location>
</feature>
<evidence type="ECO:0000313" key="2">
    <source>
        <dbReference type="EMBL" id="BBC60625.1"/>
    </source>
</evidence>
<proteinExistence type="predicted"/>
<keyword evidence="1" id="KW-0472">Membrane</keyword>
<dbReference type="RefSeq" id="WP_013774425.1">
    <property type="nucleotide sequence ID" value="NZ_AP018492.1"/>
</dbReference>
<reference evidence="2 3" key="1">
    <citation type="submission" date="2018-01" db="EMBL/GenBank/DDBJ databases">
        <title>Whole genome sequence of Melissococcus plutonius DAT561.</title>
        <authorList>
            <person name="Okumura K."/>
            <person name="Takamatsu D."/>
            <person name="Okura M."/>
        </authorList>
    </citation>
    <scope>NUCLEOTIDE SEQUENCE [LARGE SCALE GENOMIC DNA]</scope>
    <source>
        <strain evidence="2 3">DAT561</strain>
    </source>
</reference>
<dbReference type="EMBL" id="AP018492">
    <property type="protein sequence ID" value="BBC60625.1"/>
    <property type="molecule type" value="Genomic_DNA"/>
</dbReference>
<sequence>MSPFRYIFITILKILTVIALVIILYVIGTMIGYSLIGSGNSKDIFNEGTWTHIFDFIKK</sequence>
<dbReference type="GeneID" id="57043047"/>
<evidence type="ECO:0000256" key="1">
    <source>
        <dbReference type="SAM" id="Phobius"/>
    </source>
</evidence>
<dbReference type="AlphaFoldDB" id="A0A2Z5Y167"/>
<dbReference type="InterPro" id="IPR024596">
    <property type="entry name" value="RNApol_su_b/EpuA"/>
</dbReference>
<name>A0A2Z5Y167_9ENTE</name>
<dbReference type="Proteomes" id="UP000269226">
    <property type="component" value="Chromosome"/>
</dbReference>
<evidence type="ECO:0008006" key="4">
    <source>
        <dbReference type="Google" id="ProtNLM"/>
    </source>
</evidence>
<dbReference type="Pfam" id="PF11772">
    <property type="entry name" value="EpuA"/>
    <property type="match status" value="1"/>
</dbReference>
<protein>
    <recommendedName>
        <fullName evidence="4">DNA-directed RNA polymerase subunit beta</fullName>
    </recommendedName>
</protein>